<accession>A0A3R7JLZ1</accession>
<dbReference type="InParanoid" id="A0A3R7JLZ1"/>
<organism evidence="1 2">
    <name type="scientific">Clonorchis sinensis</name>
    <name type="common">Chinese liver fluke</name>
    <dbReference type="NCBI Taxonomy" id="79923"/>
    <lineage>
        <taxon>Eukaryota</taxon>
        <taxon>Metazoa</taxon>
        <taxon>Spiralia</taxon>
        <taxon>Lophotrochozoa</taxon>
        <taxon>Platyhelminthes</taxon>
        <taxon>Trematoda</taxon>
        <taxon>Digenea</taxon>
        <taxon>Opisthorchiida</taxon>
        <taxon>Opisthorchiata</taxon>
        <taxon>Opisthorchiidae</taxon>
        <taxon>Clonorchis</taxon>
    </lineage>
</organism>
<dbReference type="AlphaFoldDB" id="A0A3R7JLZ1"/>
<dbReference type="Proteomes" id="UP000286415">
    <property type="component" value="Unassembled WGS sequence"/>
</dbReference>
<keyword evidence="2" id="KW-1185">Reference proteome</keyword>
<evidence type="ECO:0000313" key="1">
    <source>
        <dbReference type="EMBL" id="KAG5441680.1"/>
    </source>
</evidence>
<proteinExistence type="predicted"/>
<dbReference type="EMBL" id="NIRI02000076">
    <property type="protein sequence ID" value="KAG5441680.1"/>
    <property type="molecule type" value="Genomic_DNA"/>
</dbReference>
<protein>
    <submittedName>
        <fullName evidence="1">Uncharacterized protein</fullName>
    </submittedName>
</protein>
<comment type="caution">
    <text evidence="1">The sequence shown here is derived from an EMBL/GenBank/DDBJ whole genome shotgun (WGS) entry which is preliminary data.</text>
</comment>
<name>A0A3R7JLZ1_CLOSI</name>
<evidence type="ECO:0000313" key="2">
    <source>
        <dbReference type="Proteomes" id="UP000286415"/>
    </source>
</evidence>
<reference evidence="1 2" key="2">
    <citation type="journal article" date="2021" name="Genomics">
        <title>High-quality reference genome for Clonorchis sinensis.</title>
        <authorList>
            <person name="Young N.D."/>
            <person name="Stroehlein A.J."/>
            <person name="Kinkar L."/>
            <person name="Wang T."/>
            <person name="Sohn W.M."/>
            <person name="Chang B.C.H."/>
            <person name="Kaur P."/>
            <person name="Weisz D."/>
            <person name="Dudchenko O."/>
            <person name="Aiden E.L."/>
            <person name="Korhonen P.K."/>
            <person name="Gasser R.B."/>
        </authorList>
    </citation>
    <scope>NUCLEOTIDE SEQUENCE [LARGE SCALE GENOMIC DNA]</scope>
    <source>
        <strain evidence="1">Cs-k2</strain>
    </source>
</reference>
<sequence>MYSDIDRCFDNRCLRDIPPAIRKRVFVCATGTFIEECVQPQKLRWLGHVLCMPNHRLPKGWLTLDLADATRLPGWGPHCAWLETLQDMAAKRCQWRSCCQCLSRLPE</sequence>
<gene>
    <name evidence="1" type="ORF">CSKR_103185</name>
</gene>
<reference evidence="1 2" key="1">
    <citation type="journal article" date="2018" name="Biotechnol. Adv.">
        <title>Improved genomic resources and new bioinformatic workflow for the carcinogenic parasite Clonorchis sinensis: Biotechnological implications.</title>
        <authorList>
            <person name="Wang D."/>
            <person name="Korhonen P.K."/>
            <person name="Gasser R.B."/>
            <person name="Young N.D."/>
        </authorList>
    </citation>
    <scope>NUCLEOTIDE SEQUENCE [LARGE SCALE GENOMIC DNA]</scope>
    <source>
        <strain evidence="1">Cs-k2</strain>
    </source>
</reference>